<evidence type="ECO:0000313" key="3">
    <source>
        <dbReference type="Proteomes" id="UP000009080"/>
    </source>
</evidence>
<dbReference type="InterPro" id="IPR007372">
    <property type="entry name" value="Lipid/polyisoprenoid-bd_YceI"/>
</dbReference>
<proteinExistence type="predicted"/>
<dbReference type="Proteomes" id="UP000009080">
    <property type="component" value="Chromosome"/>
</dbReference>
<dbReference type="eggNOG" id="COG2353">
    <property type="taxonomic scope" value="Bacteria"/>
</dbReference>
<dbReference type="EMBL" id="CP001614">
    <property type="protein sequence ID" value="ACR11882.1"/>
    <property type="molecule type" value="Genomic_DNA"/>
</dbReference>
<accession>C5BMS7</accession>
<dbReference type="PROSITE" id="PS51257">
    <property type="entry name" value="PROKAR_LIPOPROTEIN"/>
    <property type="match status" value="1"/>
</dbReference>
<organism evidence="2 3">
    <name type="scientific">Teredinibacter turnerae (strain ATCC 39867 / T7901)</name>
    <dbReference type="NCBI Taxonomy" id="377629"/>
    <lineage>
        <taxon>Bacteria</taxon>
        <taxon>Pseudomonadati</taxon>
        <taxon>Pseudomonadota</taxon>
        <taxon>Gammaproteobacteria</taxon>
        <taxon>Cellvibrionales</taxon>
        <taxon>Cellvibrionaceae</taxon>
        <taxon>Teredinibacter</taxon>
    </lineage>
</organism>
<sequence>MGKHVAFFAFLIMSICFLSGCVQLITPRVETALVELRTGEYRLDPEHAALLFKVDHMGLSSFVGRFEKFDASLDFVPEQLADSRLDAVIDMASINVNSTEFADTLRGSDWFAVQTYPQAHFSTTSVASVEGNIVKFNGVLEFLGVKKPVMIEVNFRGGATNMLTAKYTIGFSAIAQFKRSEFGMDKYIPAVGDDVTIEVYAEFQRN</sequence>
<reference evidence="2 3" key="1">
    <citation type="journal article" date="2009" name="PLoS ONE">
        <title>The complete genome of Teredinibacter turnerae T7901: an intracellular endosymbiont of marine wood-boring bivalves (shipworms).</title>
        <authorList>
            <person name="Yang J.C."/>
            <person name="Madupu R."/>
            <person name="Durkin A.S."/>
            <person name="Ekborg N.A."/>
            <person name="Pedamallu C.S."/>
            <person name="Hostetler J.B."/>
            <person name="Radune D."/>
            <person name="Toms B.S."/>
            <person name="Henrissat B."/>
            <person name="Coutinho P.M."/>
            <person name="Schwarz S."/>
            <person name="Field L."/>
            <person name="Trindade-Silva A.E."/>
            <person name="Soares C.A.G."/>
            <person name="Elshahawi S."/>
            <person name="Hanora A."/>
            <person name="Schmidt E.W."/>
            <person name="Haygood M.G."/>
            <person name="Posfai J."/>
            <person name="Benner J."/>
            <person name="Madinger C."/>
            <person name="Nove J."/>
            <person name="Anton B."/>
            <person name="Chaudhary K."/>
            <person name="Foster J."/>
            <person name="Holman A."/>
            <person name="Kumar S."/>
            <person name="Lessard P.A."/>
            <person name="Luyten Y.A."/>
            <person name="Slatko B."/>
            <person name="Wood N."/>
            <person name="Wu B."/>
            <person name="Teplitski M."/>
            <person name="Mougous J.D."/>
            <person name="Ward N."/>
            <person name="Eisen J.A."/>
            <person name="Badger J.H."/>
            <person name="Distel D.L."/>
        </authorList>
    </citation>
    <scope>NUCLEOTIDE SEQUENCE [LARGE SCALE GENOMIC DNA]</scope>
    <source>
        <strain evidence="3">ATCC 39867 / T7901</strain>
    </source>
</reference>
<evidence type="ECO:0000259" key="1">
    <source>
        <dbReference type="SMART" id="SM00867"/>
    </source>
</evidence>
<dbReference type="STRING" id="377629.TERTU_2841"/>
<dbReference type="OrthoDB" id="9811006at2"/>
<dbReference type="AlphaFoldDB" id="C5BMS7"/>
<protein>
    <submittedName>
        <fullName evidence="2">YceI-like domain protein</fullName>
    </submittedName>
</protein>
<dbReference type="SUPFAM" id="SSF101874">
    <property type="entry name" value="YceI-like"/>
    <property type="match status" value="1"/>
</dbReference>
<gene>
    <name evidence="2" type="ordered locus">TERTU_2841</name>
</gene>
<dbReference type="InterPro" id="IPR036761">
    <property type="entry name" value="TTHA0802/YceI-like_sf"/>
</dbReference>
<dbReference type="Pfam" id="PF04264">
    <property type="entry name" value="YceI"/>
    <property type="match status" value="1"/>
</dbReference>
<dbReference type="SMART" id="SM00867">
    <property type="entry name" value="YceI"/>
    <property type="match status" value="1"/>
</dbReference>
<evidence type="ECO:0000313" key="2">
    <source>
        <dbReference type="EMBL" id="ACR11882.1"/>
    </source>
</evidence>
<dbReference type="RefSeq" id="WP_015817994.1">
    <property type="nucleotide sequence ID" value="NC_012997.1"/>
</dbReference>
<dbReference type="PANTHER" id="PTHR34406">
    <property type="entry name" value="PROTEIN YCEI"/>
    <property type="match status" value="1"/>
</dbReference>
<feature type="domain" description="Lipid/polyisoprenoid-binding YceI-like" evidence="1">
    <location>
        <begin position="40"/>
        <end position="204"/>
    </location>
</feature>
<dbReference type="PANTHER" id="PTHR34406:SF1">
    <property type="entry name" value="PROTEIN YCEI"/>
    <property type="match status" value="1"/>
</dbReference>
<dbReference type="HOGENOM" id="CLU_071003_1_1_6"/>
<dbReference type="KEGG" id="ttu:TERTU_2841"/>
<keyword evidence="3" id="KW-1185">Reference proteome</keyword>
<name>C5BMS7_TERTT</name>
<dbReference type="Gene3D" id="2.40.128.110">
    <property type="entry name" value="Lipid/polyisoprenoid-binding, YceI-like"/>
    <property type="match status" value="1"/>
</dbReference>